<evidence type="ECO:0000256" key="3">
    <source>
        <dbReference type="ARBA" id="ARBA00022475"/>
    </source>
</evidence>
<keyword evidence="3 15" id="KW-1003">Cell membrane</keyword>
<organism evidence="18 19">
    <name type="scientific">Ferranicluibacter rubi</name>
    <dbReference type="NCBI Taxonomy" id="2715133"/>
    <lineage>
        <taxon>Bacteria</taxon>
        <taxon>Pseudomonadati</taxon>
        <taxon>Pseudomonadota</taxon>
        <taxon>Alphaproteobacteria</taxon>
        <taxon>Hyphomicrobiales</taxon>
        <taxon>Rhizobiaceae</taxon>
        <taxon>Ferranicluibacter</taxon>
    </lineage>
</organism>
<accession>A0AA43ZF45</accession>
<dbReference type="InterPro" id="IPR005467">
    <property type="entry name" value="His_kinase_dom"/>
</dbReference>
<reference evidence="18" key="1">
    <citation type="submission" date="2020-03" db="EMBL/GenBank/DDBJ databases">
        <title>Ferranicluibacter endophyticum gen. nov., sp. nov., a new genus isolated from Rubus ulmifolius Schott. stem.</title>
        <authorList>
            <person name="Roca-Couso R."/>
            <person name="Flores-Felix J.D."/>
            <person name="Igual J.M."/>
            <person name="Rivas R."/>
        </authorList>
    </citation>
    <scope>NUCLEOTIDE SEQUENCE</scope>
    <source>
        <strain evidence="18">CRRU44</strain>
    </source>
</reference>
<comment type="caution">
    <text evidence="18">The sequence shown here is derived from an EMBL/GenBank/DDBJ whole genome shotgun (WGS) entry which is preliminary data.</text>
</comment>
<dbReference type="GO" id="GO:0005886">
    <property type="term" value="C:plasma membrane"/>
    <property type="evidence" value="ECO:0007669"/>
    <property type="project" value="UniProtKB-SubCell"/>
</dbReference>
<dbReference type="RefSeq" id="WP_167129168.1">
    <property type="nucleotide sequence ID" value="NZ_JAANCM010000005.1"/>
</dbReference>
<evidence type="ECO:0000256" key="9">
    <source>
        <dbReference type="ARBA" id="ARBA00022777"/>
    </source>
</evidence>
<feature type="transmembrane region" description="Helical" evidence="15">
    <location>
        <begin position="20"/>
        <end position="41"/>
    </location>
</feature>
<dbReference type="PRINTS" id="PR00344">
    <property type="entry name" value="BCTRLSENSOR"/>
</dbReference>
<feature type="domain" description="Histidine kinase" evidence="17">
    <location>
        <begin position="405"/>
        <end position="615"/>
    </location>
</feature>
<dbReference type="Pfam" id="PF02518">
    <property type="entry name" value="HATPase_c"/>
    <property type="match status" value="1"/>
</dbReference>
<keyword evidence="6 15" id="KW-0808">Transferase</keyword>
<evidence type="ECO:0000256" key="14">
    <source>
        <dbReference type="ARBA" id="ARBA00059004"/>
    </source>
</evidence>
<evidence type="ECO:0000256" key="4">
    <source>
        <dbReference type="ARBA" id="ARBA00022519"/>
    </source>
</evidence>
<evidence type="ECO:0000256" key="16">
    <source>
        <dbReference type="SAM" id="Coils"/>
    </source>
</evidence>
<dbReference type="FunFam" id="1.10.287.130:FF:000049">
    <property type="entry name" value="C4-dicarboxylate transport sensor protein DctB"/>
    <property type="match status" value="1"/>
</dbReference>
<keyword evidence="7 15" id="KW-0812">Transmembrane</keyword>
<dbReference type="Gene3D" id="1.10.287.130">
    <property type="match status" value="1"/>
</dbReference>
<evidence type="ECO:0000256" key="11">
    <source>
        <dbReference type="ARBA" id="ARBA00022989"/>
    </source>
</evidence>
<gene>
    <name evidence="18" type="ORF">G8E10_12110</name>
</gene>
<dbReference type="PANTHER" id="PTHR43065:SF46">
    <property type="entry name" value="C4-DICARBOXYLATE TRANSPORT SENSOR PROTEIN DCTB"/>
    <property type="match status" value="1"/>
</dbReference>
<dbReference type="SUPFAM" id="SSF103190">
    <property type="entry name" value="Sensory domain-like"/>
    <property type="match status" value="1"/>
</dbReference>
<dbReference type="GO" id="GO:0000155">
    <property type="term" value="F:phosphorelay sensor kinase activity"/>
    <property type="evidence" value="ECO:0007669"/>
    <property type="project" value="UniProtKB-UniRule"/>
</dbReference>
<keyword evidence="9 15" id="KW-0418">Kinase</keyword>
<dbReference type="PANTHER" id="PTHR43065">
    <property type="entry name" value="SENSOR HISTIDINE KINASE"/>
    <property type="match status" value="1"/>
</dbReference>
<dbReference type="Pfam" id="PF00512">
    <property type="entry name" value="HisKA"/>
    <property type="match status" value="1"/>
</dbReference>
<comment type="catalytic activity">
    <reaction evidence="1 15">
        <text>ATP + protein L-histidine = ADP + protein N-phospho-L-histidine.</text>
        <dbReference type="EC" id="2.7.13.3"/>
    </reaction>
</comment>
<dbReference type="InterPro" id="IPR036097">
    <property type="entry name" value="HisK_dim/P_sf"/>
</dbReference>
<dbReference type="Gene3D" id="3.30.565.10">
    <property type="entry name" value="Histidine kinase-like ATPase, C-terminal domain"/>
    <property type="match status" value="1"/>
</dbReference>
<dbReference type="InterPro" id="IPR004358">
    <property type="entry name" value="Sig_transdc_His_kin-like_C"/>
</dbReference>
<dbReference type="PROSITE" id="PS50109">
    <property type="entry name" value="HIS_KIN"/>
    <property type="match status" value="1"/>
</dbReference>
<evidence type="ECO:0000313" key="19">
    <source>
        <dbReference type="Proteomes" id="UP001155840"/>
    </source>
</evidence>
<evidence type="ECO:0000256" key="1">
    <source>
        <dbReference type="ARBA" id="ARBA00000085"/>
    </source>
</evidence>
<keyword evidence="11 15" id="KW-1133">Transmembrane helix</keyword>
<evidence type="ECO:0000256" key="13">
    <source>
        <dbReference type="ARBA" id="ARBA00023136"/>
    </source>
</evidence>
<evidence type="ECO:0000256" key="10">
    <source>
        <dbReference type="ARBA" id="ARBA00022840"/>
    </source>
</evidence>
<dbReference type="Gene3D" id="3.30.450.20">
    <property type="entry name" value="PAS domain"/>
    <property type="match status" value="2"/>
</dbReference>
<keyword evidence="13 15" id="KW-0472">Membrane</keyword>
<dbReference type="SUPFAM" id="SSF47384">
    <property type="entry name" value="Homodimeric domain of signal transducing histidine kinase"/>
    <property type="match status" value="1"/>
</dbReference>
<dbReference type="InterPro" id="IPR029151">
    <property type="entry name" value="Sensor-like_sf"/>
</dbReference>
<evidence type="ECO:0000256" key="7">
    <source>
        <dbReference type="ARBA" id="ARBA00022692"/>
    </source>
</evidence>
<dbReference type="InterPro" id="IPR017055">
    <property type="entry name" value="Sig_transdc_His_kinase_DctB"/>
</dbReference>
<keyword evidence="12 15" id="KW-0902">Two-component regulatory system</keyword>
<dbReference type="Gene3D" id="1.20.5.170">
    <property type="match status" value="1"/>
</dbReference>
<evidence type="ECO:0000256" key="12">
    <source>
        <dbReference type="ARBA" id="ARBA00023012"/>
    </source>
</evidence>
<keyword evidence="19" id="KW-1185">Reference proteome</keyword>
<proteinExistence type="predicted"/>
<keyword evidence="4 15" id="KW-0997">Cell inner membrane</keyword>
<protein>
    <recommendedName>
        <fullName evidence="15">C4-dicarboxylate transport sensor protein</fullName>
        <ecNumber evidence="15">2.7.13.3</ecNumber>
    </recommendedName>
</protein>
<comment type="function">
    <text evidence="14 15">Member of the two-component regulatory system DctB/DctD involved in the transport of C4-dicarboxylates. DctB functions as a membrane-associated protein kinase that phosphorylates DctD in response to environmental signals.</text>
</comment>
<evidence type="ECO:0000256" key="2">
    <source>
        <dbReference type="ARBA" id="ARBA00004429"/>
    </source>
</evidence>
<comment type="subcellular location">
    <subcellularLocation>
        <location evidence="2">Cell inner membrane</location>
        <topology evidence="2">Multi-pass membrane protein</topology>
    </subcellularLocation>
</comment>
<dbReference type="Proteomes" id="UP001155840">
    <property type="component" value="Unassembled WGS sequence"/>
</dbReference>
<dbReference type="EMBL" id="JAANCM010000005">
    <property type="protein sequence ID" value="NHT76484.1"/>
    <property type="molecule type" value="Genomic_DNA"/>
</dbReference>
<name>A0AA43ZF45_9HYPH</name>
<dbReference type="InterPro" id="IPR033479">
    <property type="entry name" value="dCache_1"/>
</dbReference>
<dbReference type="InterPro" id="IPR003594">
    <property type="entry name" value="HATPase_dom"/>
</dbReference>
<keyword evidence="8 15" id="KW-0547">Nucleotide-binding</keyword>
<dbReference type="InterPro" id="IPR036890">
    <property type="entry name" value="HATPase_C_sf"/>
</dbReference>
<dbReference type="SMART" id="SM00387">
    <property type="entry name" value="HATPase_c"/>
    <property type="match status" value="1"/>
</dbReference>
<dbReference type="Gene3D" id="6.10.250.3020">
    <property type="match status" value="1"/>
</dbReference>
<comment type="caution">
    <text evidence="15">Lacks conserved residue(s) required for the propagation of feature annotation.</text>
</comment>
<sequence>MHHPLQIRPKSAPRDRVLPWVVLGAFVLAGLMVAILAGSYLGREDALRTLEAQARTDTSLKVAHLRAVLERPRALPMLLARDRQLADTLERPDAERSLSLDRKLEEIVADTNAAVIYVIGRDGIAIASSNWQEPTSFVGNDYTFREYFTKAMAAGTAEHFALGSVSKRPGLYISQRIEGASGPLGVVVAKMEFDQIETDWSMAGRPTFVTDQNGVVLITSIPSWRFMAMMPLAPDSLDAIRTSLQFGDAPLTPVPITVLERMSPGVERVSAVMPGERQRDFLRLAVAVPSTGWSLDYLVETDAAVAASVQSKRLQGLAVVLPLAALAAFLLARRQQAIGRLARELAAREELERRVRERTEALTSARDRLEDEIAGHRATETKLQGVQQELVHANRLAILGQVAAGVAHEINQPLATIRAYADNARVFLTRAQTGPVDENLESIAALTDRIGSITDELKTFSRKGRAPAGPVSVRTIVESAVMLLKSRFAGRLDALQIGLPDADLLVLGDRVRLEQVLINLLQNALEALSGRSDARVDVEVETQGDDVLLHVRDNGPGISPDIMSALFTPFNTSKERGLGLGLVISRDILADYGGRIAVESSDRGAHFTIHLKRAQA</sequence>
<evidence type="ECO:0000256" key="6">
    <source>
        <dbReference type="ARBA" id="ARBA00022679"/>
    </source>
</evidence>
<evidence type="ECO:0000313" key="18">
    <source>
        <dbReference type="EMBL" id="NHT76484.1"/>
    </source>
</evidence>
<dbReference type="SMART" id="SM00388">
    <property type="entry name" value="HisKA"/>
    <property type="match status" value="1"/>
</dbReference>
<keyword evidence="10 15" id="KW-0067">ATP-binding</keyword>
<keyword evidence="5" id="KW-0597">Phosphoprotein</keyword>
<dbReference type="GO" id="GO:0005524">
    <property type="term" value="F:ATP binding"/>
    <property type="evidence" value="ECO:0007669"/>
    <property type="project" value="UniProtKB-UniRule"/>
</dbReference>
<keyword evidence="16" id="KW-0175">Coiled coil</keyword>
<dbReference type="CDD" id="cd00082">
    <property type="entry name" value="HisKA"/>
    <property type="match status" value="1"/>
</dbReference>
<dbReference type="InterPro" id="IPR003661">
    <property type="entry name" value="HisK_dim/P_dom"/>
</dbReference>
<evidence type="ECO:0000259" key="17">
    <source>
        <dbReference type="PROSITE" id="PS50109"/>
    </source>
</evidence>
<feature type="coiled-coil region" evidence="16">
    <location>
        <begin position="334"/>
        <end position="372"/>
    </location>
</feature>
<dbReference type="Pfam" id="PF02743">
    <property type="entry name" value="dCache_1"/>
    <property type="match status" value="1"/>
</dbReference>
<dbReference type="PIRSF" id="PIRSF036431">
    <property type="entry name" value="STHK_DctB"/>
    <property type="match status" value="1"/>
</dbReference>
<evidence type="ECO:0000256" key="15">
    <source>
        <dbReference type="PIRNR" id="PIRNR036431"/>
    </source>
</evidence>
<evidence type="ECO:0000256" key="8">
    <source>
        <dbReference type="ARBA" id="ARBA00022741"/>
    </source>
</evidence>
<dbReference type="SUPFAM" id="SSF55874">
    <property type="entry name" value="ATPase domain of HSP90 chaperone/DNA topoisomerase II/histidine kinase"/>
    <property type="match status" value="1"/>
</dbReference>
<dbReference type="EC" id="2.7.13.3" evidence="15"/>
<dbReference type="AlphaFoldDB" id="A0AA43ZF45"/>
<evidence type="ECO:0000256" key="5">
    <source>
        <dbReference type="ARBA" id="ARBA00022553"/>
    </source>
</evidence>